<protein>
    <submittedName>
        <fullName evidence="2">Uncharacterized protein</fullName>
    </submittedName>
</protein>
<dbReference type="Proteomes" id="UP000036102">
    <property type="component" value="Unassembled WGS sequence"/>
</dbReference>
<keyword evidence="1" id="KW-1133">Transmembrane helix</keyword>
<feature type="transmembrane region" description="Helical" evidence="1">
    <location>
        <begin position="39"/>
        <end position="58"/>
    </location>
</feature>
<dbReference type="AlphaFoldDB" id="A0A0J7J707"/>
<keyword evidence="5" id="KW-1185">Reference proteome</keyword>
<comment type="caution">
    <text evidence="2">The sequence shown here is derived from an EMBL/GenBank/DDBJ whole genome shotgun (WGS) entry which is preliminary data.</text>
</comment>
<dbReference type="PATRIC" id="fig|1658765.3.peg.1548"/>
<proteinExistence type="predicted"/>
<reference evidence="2 5" key="1">
    <citation type="submission" date="2015-06" db="EMBL/GenBank/DDBJ databases">
        <title>Marinobacter subterrani, a genetically tractable neutrophilic iron-oxidizing strain isolated from the Soudan Iron Mine.</title>
        <authorList>
            <person name="Bonis B.M."/>
            <person name="Gralnick J.A."/>
        </authorList>
    </citation>
    <scope>NUCLEOTIDE SEQUENCE [LARGE SCALE GENOMIC DNA]</scope>
    <source>
        <strain evidence="2 5">JG233</strain>
    </source>
</reference>
<evidence type="ECO:0000313" key="5">
    <source>
        <dbReference type="Proteomes" id="UP000036102"/>
    </source>
</evidence>
<accession>A0A0J7J707</accession>
<evidence type="ECO:0000256" key="1">
    <source>
        <dbReference type="SAM" id="Phobius"/>
    </source>
</evidence>
<organism evidence="2 5">
    <name type="scientific">Marinobacter subterrani</name>
    <dbReference type="NCBI Taxonomy" id="1658765"/>
    <lineage>
        <taxon>Bacteria</taxon>
        <taxon>Pseudomonadati</taxon>
        <taxon>Pseudomonadota</taxon>
        <taxon>Gammaproteobacteria</taxon>
        <taxon>Pseudomonadales</taxon>
        <taxon>Marinobacteraceae</taxon>
        <taxon>Marinobacter</taxon>
    </lineage>
</organism>
<evidence type="ECO:0000313" key="4">
    <source>
        <dbReference type="EMBL" id="KMQ76993.1"/>
    </source>
</evidence>
<evidence type="ECO:0000313" key="3">
    <source>
        <dbReference type="EMBL" id="KMQ75353.1"/>
    </source>
</evidence>
<sequence>MPDMERLTDELRVHLAKTPEDKAYARGFNAGKYFARKQAAWCVVFGAVVAVVISVHAWH</sequence>
<dbReference type="EMBL" id="LFBU01000002">
    <property type="protein sequence ID" value="KMQ73764.1"/>
    <property type="molecule type" value="Genomic_DNA"/>
</dbReference>
<dbReference type="EMBL" id="LFBU01000001">
    <property type="protein sequence ID" value="KMQ76993.1"/>
    <property type="molecule type" value="Genomic_DNA"/>
</dbReference>
<evidence type="ECO:0000313" key="2">
    <source>
        <dbReference type="EMBL" id="KMQ73764.1"/>
    </source>
</evidence>
<keyword evidence="1" id="KW-0472">Membrane</keyword>
<dbReference type="EMBL" id="LFBU01000001">
    <property type="protein sequence ID" value="KMQ75353.1"/>
    <property type="molecule type" value="Genomic_DNA"/>
</dbReference>
<dbReference type="STRING" id="1658765.Msub_11555"/>
<gene>
    <name evidence="3" type="ORF">Msub_11555</name>
    <name evidence="4" type="ORF">Msub_13208</name>
    <name evidence="2" type="ORF">Msub_20985</name>
</gene>
<keyword evidence="1" id="KW-0812">Transmembrane</keyword>
<name>A0A0J7J707_9GAMM</name>